<protein>
    <submittedName>
        <fullName evidence="7 8">tRNA N(3)-methylcytidine methyltransferase METTL6</fullName>
    </submittedName>
</protein>
<feature type="region of interest" description="Disordered" evidence="4">
    <location>
        <begin position="277"/>
        <end position="305"/>
    </location>
</feature>
<keyword evidence="6" id="KW-1185">Reference proteome</keyword>
<accession>A0ABM0K756</accession>
<sequence>MEDCPAQRLHVRELSEEERTKLEEDINVISDFKQNKLELEAKKNWDLFYKRNTTKFFKDRHWTTREFEELTSSCDNSDDHAESRRRVIFEVGCGVGNFMFPLLEEDPHTYFYACDFSPRAVDFVKSNPLYNSDRCTAFPCDITQDDITATVPPACVDITTLIFVLSAIHPEKMVQAIENVAKTLKPGGVLLIRDYGLYDYAMLRFSKGHKLSENFYVRQDGTRAFYFSLEKLNSIMSQAGLLQIQSSYIERATVNKKEGIHVPRIFVQGKYRKASSAGDVLGTSDRHSDSNTSMESSRPPGCADSCESDKLSVCSPSSGLSTVNGTVGAEDISSVVENLTLHSNADADDR</sequence>
<keyword evidence="3" id="KW-0808">Transferase</keyword>
<dbReference type="InterPro" id="IPR026113">
    <property type="entry name" value="METTL2/6/8-like"/>
</dbReference>
<evidence type="ECO:0000313" key="7">
    <source>
        <dbReference type="RefSeq" id="XP_005110335.1"/>
    </source>
</evidence>
<evidence type="ECO:0000256" key="3">
    <source>
        <dbReference type="ARBA" id="ARBA00022679"/>
    </source>
</evidence>
<gene>
    <name evidence="7 8 9" type="primary">LOC101849414</name>
</gene>
<dbReference type="RefSeq" id="XP_035828728.1">
    <property type="nucleotide sequence ID" value="XM_035972835.1"/>
</dbReference>
<evidence type="ECO:0000313" key="6">
    <source>
        <dbReference type="Proteomes" id="UP000694888"/>
    </source>
</evidence>
<dbReference type="Pfam" id="PF08242">
    <property type="entry name" value="Methyltransf_12"/>
    <property type="match status" value="1"/>
</dbReference>
<reference evidence="7 8" key="1">
    <citation type="submission" date="2025-05" db="UniProtKB">
        <authorList>
            <consortium name="RefSeq"/>
        </authorList>
    </citation>
    <scope>IDENTIFICATION</scope>
</reference>
<evidence type="ECO:0000259" key="5">
    <source>
        <dbReference type="Pfam" id="PF08242"/>
    </source>
</evidence>
<dbReference type="InterPro" id="IPR029063">
    <property type="entry name" value="SAM-dependent_MTases_sf"/>
</dbReference>
<dbReference type="Gene3D" id="3.40.50.150">
    <property type="entry name" value="Vaccinia Virus protein VP39"/>
    <property type="match status" value="1"/>
</dbReference>
<proteinExistence type="inferred from homology"/>
<dbReference type="CDD" id="cd02440">
    <property type="entry name" value="AdoMet_MTases"/>
    <property type="match status" value="1"/>
</dbReference>
<dbReference type="PANTHER" id="PTHR22809">
    <property type="entry name" value="METHYLTRANSFERASE-RELATED"/>
    <property type="match status" value="1"/>
</dbReference>
<evidence type="ECO:0000313" key="9">
    <source>
        <dbReference type="RefSeq" id="XP_035828728.1"/>
    </source>
</evidence>
<dbReference type="PANTHER" id="PTHR22809:SF5">
    <property type="entry name" value="TRNA N(3)-METHYLCYTIDINE METHYLTRANSFERASE METTL6"/>
    <property type="match status" value="1"/>
</dbReference>
<comment type="similarity">
    <text evidence="1">Belongs to the methyltransferase superfamily. METL family.</text>
</comment>
<dbReference type="GO" id="GO:0032259">
    <property type="term" value="P:methylation"/>
    <property type="evidence" value="ECO:0007669"/>
    <property type="project" value="UniProtKB-KW"/>
</dbReference>
<evidence type="ECO:0000256" key="1">
    <source>
        <dbReference type="ARBA" id="ARBA00009725"/>
    </source>
</evidence>
<dbReference type="RefSeq" id="XP_035828727.1">
    <property type="nucleotide sequence ID" value="XM_035972834.1"/>
</dbReference>
<keyword evidence="2 7" id="KW-0489">Methyltransferase</keyword>
<dbReference type="GO" id="GO:0008168">
    <property type="term" value="F:methyltransferase activity"/>
    <property type="evidence" value="ECO:0007669"/>
    <property type="project" value="UniProtKB-KW"/>
</dbReference>
<dbReference type="InterPro" id="IPR013217">
    <property type="entry name" value="Methyltransf_12"/>
</dbReference>
<dbReference type="RefSeq" id="XP_005110335.1">
    <property type="nucleotide sequence ID" value="XM_005110278.3"/>
</dbReference>
<dbReference type="GeneID" id="101849414"/>
<evidence type="ECO:0000313" key="8">
    <source>
        <dbReference type="RefSeq" id="XP_035828727.1"/>
    </source>
</evidence>
<dbReference type="Proteomes" id="UP000694888">
    <property type="component" value="Unplaced"/>
</dbReference>
<dbReference type="SUPFAM" id="SSF53335">
    <property type="entry name" value="S-adenosyl-L-methionine-dependent methyltransferases"/>
    <property type="match status" value="1"/>
</dbReference>
<organism evidence="6 7">
    <name type="scientific">Aplysia californica</name>
    <name type="common">California sea hare</name>
    <dbReference type="NCBI Taxonomy" id="6500"/>
    <lineage>
        <taxon>Eukaryota</taxon>
        <taxon>Metazoa</taxon>
        <taxon>Spiralia</taxon>
        <taxon>Lophotrochozoa</taxon>
        <taxon>Mollusca</taxon>
        <taxon>Gastropoda</taxon>
        <taxon>Heterobranchia</taxon>
        <taxon>Euthyneura</taxon>
        <taxon>Tectipleura</taxon>
        <taxon>Aplysiida</taxon>
        <taxon>Aplysioidea</taxon>
        <taxon>Aplysiidae</taxon>
        <taxon>Aplysia</taxon>
    </lineage>
</organism>
<name>A0ABM0K756_APLCA</name>
<evidence type="ECO:0000256" key="2">
    <source>
        <dbReference type="ARBA" id="ARBA00022603"/>
    </source>
</evidence>
<evidence type="ECO:0000256" key="4">
    <source>
        <dbReference type="SAM" id="MobiDB-lite"/>
    </source>
</evidence>
<feature type="domain" description="Methyltransferase type 12" evidence="5">
    <location>
        <begin position="90"/>
        <end position="190"/>
    </location>
</feature>